<dbReference type="EMBL" id="JRNQ01000019">
    <property type="protein sequence ID" value="KGF45113.1"/>
    <property type="molecule type" value="Genomic_DNA"/>
</dbReference>
<keyword evidence="1" id="KW-1133">Transmembrane helix</keyword>
<keyword evidence="1" id="KW-0472">Membrane</keyword>
<dbReference type="RefSeq" id="WP_036866505.1">
    <property type="nucleotide sequence ID" value="NZ_JRNQ01000019.1"/>
</dbReference>
<reference evidence="2 3" key="1">
    <citation type="submission" date="2014-07" db="EMBL/GenBank/DDBJ databases">
        <authorList>
            <person name="McCorrison J."/>
            <person name="Sanka R."/>
            <person name="Torralba M."/>
            <person name="Gillis M."/>
            <person name="Haft D.H."/>
            <person name="Methe B."/>
            <person name="Sutton G."/>
            <person name="Nelson K.E."/>
        </authorList>
    </citation>
    <scope>NUCLEOTIDE SEQUENCE [LARGE SCALE GENOMIC DNA]</scope>
    <source>
        <strain evidence="2 3">DNF00320</strain>
    </source>
</reference>
<sequence>MKYKIKCSNCGKTFAAETDKYGKNKFRCPYCGTILLCNFEEPTPLHTTAREVIPLSVASPITKQQIKDMPQVESKLLHTPSKEALLEMRSKLLEASQHIPSTSVHAGSILKNATNYTSKFVAKSSSRLIKFQEKYKDGDLWIFFGASFAFIVLTIACLLAFAELTKLLAEGHSWVFKHYIELRNML</sequence>
<dbReference type="OrthoDB" id="1067721at2"/>
<evidence type="ECO:0000313" key="2">
    <source>
        <dbReference type="EMBL" id="KGF45113.1"/>
    </source>
</evidence>
<dbReference type="AlphaFoldDB" id="A0A096ADC2"/>
<organism evidence="2 3">
    <name type="scientific">Prevotella bivia DNF00320</name>
    <dbReference type="NCBI Taxonomy" id="1401068"/>
    <lineage>
        <taxon>Bacteria</taxon>
        <taxon>Pseudomonadati</taxon>
        <taxon>Bacteroidota</taxon>
        <taxon>Bacteroidia</taxon>
        <taxon>Bacteroidales</taxon>
        <taxon>Prevotellaceae</taxon>
        <taxon>Prevotella</taxon>
    </lineage>
</organism>
<keyword evidence="1" id="KW-0812">Transmembrane</keyword>
<comment type="caution">
    <text evidence="2">The sequence shown here is derived from an EMBL/GenBank/DDBJ whole genome shotgun (WGS) entry which is preliminary data.</text>
</comment>
<proteinExistence type="predicted"/>
<dbReference type="Gene3D" id="2.20.28.30">
    <property type="entry name" value="RNA polymerase ii, chain L"/>
    <property type="match status" value="1"/>
</dbReference>
<dbReference type="Proteomes" id="UP000029525">
    <property type="component" value="Unassembled WGS sequence"/>
</dbReference>
<protein>
    <submittedName>
        <fullName evidence="2">Uncharacterized protein</fullName>
    </submittedName>
</protein>
<feature type="transmembrane region" description="Helical" evidence="1">
    <location>
        <begin position="140"/>
        <end position="162"/>
    </location>
</feature>
<accession>A0A096ADC2</accession>
<gene>
    <name evidence="2" type="ORF">HMPREF0647_03975</name>
</gene>
<evidence type="ECO:0000256" key="1">
    <source>
        <dbReference type="SAM" id="Phobius"/>
    </source>
</evidence>
<name>A0A096ADC2_9BACT</name>
<evidence type="ECO:0000313" key="3">
    <source>
        <dbReference type="Proteomes" id="UP000029525"/>
    </source>
</evidence>